<dbReference type="InterPro" id="IPR000644">
    <property type="entry name" value="CBS_dom"/>
</dbReference>
<dbReference type="SMART" id="SM01091">
    <property type="entry name" value="CorC_HlyC"/>
    <property type="match status" value="1"/>
</dbReference>
<organism evidence="14 15">
    <name type="scientific">Myxococcus landrumensis</name>
    <dbReference type="NCBI Taxonomy" id="2813577"/>
    <lineage>
        <taxon>Bacteria</taxon>
        <taxon>Pseudomonadati</taxon>
        <taxon>Myxococcota</taxon>
        <taxon>Myxococcia</taxon>
        <taxon>Myxococcales</taxon>
        <taxon>Cystobacterineae</taxon>
        <taxon>Myxococcaceae</taxon>
        <taxon>Myxococcus</taxon>
    </lineage>
</organism>
<gene>
    <name evidence="14" type="ORF">JY572_40245</name>
</gene>
<feature type="transmembrane region" description="Helical" evidence="11">
    <location>
        <begin position="149"/>
        <end position="169"/>
    </location>
</feature>
<dbReference type="Pfam" id="PF00571">
    <property type="entry name" value="CBS"/>
    <property type="match status" value="1"/>
</dbReference>
<evidence type="ECO:0000259" key="13">
    <source>
        <dbReference type="PROSITE" id="PS51846"/>
    </source>
</evidence>
<reference evidence="14 15" key="1">
    <citation type="submission" date="2021-02" db="EMBL/GenBank/DDBJ databases">
        <title>De Novo genome assembly of isolated myxobacteria.</title>
        <authorList>
            <person name="Stevens D.C."/>
        </authorList>
    </citation>
    <scope>NUCLEOTIDE SEQUENCE [LARGE SCALE GENOMIC DNA]</scope>
    <source>
        <strain evidence="14 15">SCHIC003</strain>
    </source>
</reference>
<evidence type="ECO:0000259" key="12">
    <source>
        <dbReference type="PROSITE" id="PS51371"/>
    </source>
</evidence>
<keyword evidence="4" id="KW-0677">Repeat</keyword>
<dbReference type="PROSITE" id="PS51371">
    <property type="entry name" value="CBS"/>
    <property type="match status" value="2"/>
</dbReference>
<feature type="domain" description="CNNM transmembrane" evidence="13">
    <location>
        <begin position="1"/>
        <end position="206"/>
    </location>
</feature>
<feature type="domain" description="CBS" evidence="12">
    <location>
        <begin position="289"/>
        <end position="345"/>
    </location>
</feature>
<dbReference type="SUPFAM" id="SSF56176">
    <property type="entry name" value="FAD-binding/transporter-associated domain-like"/>
    <property type="match status" value="1"/>
</dbReference>
<evidence type="ECO:0000256" key="10">
    <source>
        <dbReference type="SAM" id="MobiDB-lite"/>
    </source>
</evidence>
<proteinExistence type="predicted"/>
<comment type="subcellular location">
    <subcellularLocation>
        <location evidence="1">Cell membrane</location>
        <topology evidence="1">Multi-pass membrane protein</topology>
    </subcellularLocation>
</comment>
<feature type="transmembrane region" description="Helical" evidence="11">
    <location>
        <begin position="59"/>
        <end position="79"/>
    </location>
</feature>
<accession>A0ABX7N6S7</accession>
<dbReference type="Gene3D" id="3.30.465.10">
    <property type="match status" value="1"/>
</dbReference>
<evidence type="ECO:0000256" key="5">
    <source>
        <dbReference type="ARBA" id="ARBA00022989"/>
    </source>
</evidence>
<dbReference type="CDD" id="cd04590">
    <property type="entry name" value="CBS_pair_CorC_HlyC_assoc"/>
    <property type="match status" value="1"/>
</dbReference>
<evidence type="ECO:0000256" key="3">
    <source>
        <dbReference type="ARBA" id="ARBA00022692"/>
    </source>
</evidence>
<dbReference type="PANTHER" id="PTHR43099">
    <property type="entry name" value="UPF0053 PROTEIN YRKA"/>
    <property type="match status" value="1"/>
</dbReference>
<dbReference type="InterPro" id="IPR016169">
    <property type="entry name" value="FAD-bd_PCMH_sub2"/>
</dbReference>
<keyword evidence="2" id="KW-1003">Cell membrane</keyword>
<evidence type="ECO:0000256" key="7">
    <source>
        <dbReference type="ARBA" id="ARBA00023136"/>
    </source>
</evidence>
<dbReference type="InterPro" id="IPR051676">
    <property type="entry name" value="UPF0053_domain"/>
</dbReference>
<keyword evidence="15" id="KW-1185">Reference proteome</keyword>
<dbReference type="Gene3D" id="3.10.580.10">
    <property type="entry name" value="CBS-domain"/>
    <property type="match status" value="1"/>
</dbReference>
<evidence type="ECO:0000256" key="2">
    <source>
        <dbReference type="ARBA" id="ARBA00022475"/>
    </source>
</evidence>
<dbReference type="PROSITE" id="PS51846">
    <property type="entry name" value="CNNM"/>
    <property type="match status" value="1"/>
</dbReference>
<dbReference type="Proteomes" id="UP000663090">
    <property type="component" value="Chromosome"/>
</dbReference>
<dbReference type="InterPro" id="IPR044751">
    <property type="entry name" value="Ion_transp-like_CBS"/>
</dbReference>
<dbReference type="Pfam" id="PF03471">
    <property type="entry name" value="CorC_HlyC"/>
    <property type="match status" value="1"/>
</dbReference>
<name>A0ABX7N6S7_9BACT</name>
<dbReference type="InterPro" id="IPR002550">
    <property type="entry name" value="CNNM"/>
</dbReference>
<dbReference type="InterPro" id="IPR036318">
    <property type="entry name" value="FAD-bd_PCMH-like_sf"/>
</dbReference>
<evidence type="ECO:0000256" key="9">
    <source>
        <dbReference type="PROSITE-ProRule" id="PRU01193"/>
    </source>
</evidence>
<feature type="compositionally biased region" description="Low complexity" evidence="10">
    <location>
        <begin position="469"/>
        <end position="478"/>
    </location>
</feature>
<evidence type="ECO:0000313" key="15">
    <source>
        <dbReference type="Proteomes" id="UP000663090"/>
    </source>
</evidence>
<dbReference type="SUPFAM" id="SSF54631">
    <property type="entry name" value="CBS-domain pair"/>
    <property type="match status" value="1"/>
</dbReference>
<feature type="domain" description="CBS" evidence="12">
    <location>
        <begin position="225"/>
        <end position="285"/>
    </location>
</feature>
<evidence type="ECO:0000256" key="1">
    <source>
        <dbReference type="ARBA" id="ARBA00004651"/>
    </source>
</evidence>
<feature type="region of interest" description="Disordered" evidence="10">
    <location>
        <begin position="429"/>
        <end position="478"/>
    </location>
</feature>
<feature type="transmembrane region" description="Helical" evidence="11">
    <location>
        <begin position="103"/>
        <end position="128"/>
    </location>
</feature>
<sequence length="478" mass="51483">MGMEWVFLGLAILLVFANGFFVATEFAIVKIRATRLQSLVDEGQPGAAQALRMVEKLDAYLSATQFGITLASLGLGWLGEPAFAKLLEPVLTKLVPEGGSTTLAHTASVVIGFSIITFLHIVLGELAPKSLAIQRAEATTLAVALPMRAFYFLFYPAIVLLNGLAAWVLRVFGLQSVGEAHEAHSEDELRVILHSSAQAGAITTARAELLERALEMAQKTARQVMVPRNQVKFLDVEEPLEKCIADARAAGHTWLPVCRGNLDEVEGVVNAKDLFFLLSRGELRSLAQVQRPVLFIPENATLEQLLAEFRRRRRQTALVVDEHGGTSGLVTIADVVAEVVGDVAELGRRVEEVRSLPGGRFELPGTAQLDDLEERLDVNFDLDEDEEGEVTTIAGYLMTRLGRVPEKGDSLKLDMWRIQVEEVDGPRVVRVTVEPQSRAAPRSPTEAPSASPGEPGQGAAGAGDVPPASSSSGESSGA</sequence>
<dbReference type="EMBL" id="CP071091">
    <property type="protein sequence ID" value="QSQ14462.1"/>
    <property type="molecule type" value="Genomic_DNA"/>
</dbReference>
<evidence type="ECO:0000256" key="8">
    <source>
        <dbReference type="PROSITE-ProRule" id="PRU00703"/>
    </source>
</evidence>
<evidence type="ECO:0000256" key="11">
    <source>
        <dbReference type="SAM" id="Phobius"/>
    </source>
</evidence>
<keyword evidence="7 9" id="KW-0472">Membrane</keyword>
<keyword evidence="3 9" id="KW-0812">Transmembrane</keyword>
<dbReference type="InterPro" id="IPR005170">
    <property type="entry name" value="Transptr-assoc_dom"/>
</dbReference>
<dbReference type="InterPro" id="IPR046342">
    <property type="entry name" value="CBS_dom_sf"/>
</dbReference>
<feature type="transmembrane region" description="Helical" evidence="11">
    <location>
        <begin position="6"/>
        <end position="29"/>
    </location>
</feature>
<evidence type="ECO:0000256" key="6">
    <source>
        <dbReference type="ARBA" id="ARBA00023122"/>
    </source>
</evidence>
<dbReference type="Pfam" id="PF01595">
    <property type="entry name" value="CNNM"/>
    <property type="match status" value="1"/>
</dbReference>
<dbReference type="PANTHER" id="PTHR43099:SF5">
    <property type="entry name" value="HLYC_CORC FAMILY TRANSPORTER"/>
    <property type="match status" value="1"/>
</dbReference>
<protein>
    <submittedName>
        <fullName evidence="14">HlyC/CorC family transporter</fullName>
    </submittedName>
</protein>
<evidence type="ECO:0000313" key="14">
    <source>
        <dbReference type="EMBL" id="QSQ14462.1"/>
    </source>
</evidence>
<keyword evidence="5 9" id="KW-1133">Transmembrane helix</keyword>
<dbReference type="RefSeq" id="WP_206716239.1">
    <property type="nucleotide sequence ID" value="NZ_CP071091.1"/>
</dbReference>
<evidence type="ECO:0000256" key="4">
    <source>
        <dbReference type="ARBA" id="ARBA00022737"/>
    </source>
</evidence>
<keyword evidence="6 8" id="KW-0129">CBS domain</keyword>